<reference evidence="1 2" key="1">
    <citation type="submission" date="2022-10" db="EMBL/GenBank/DDBJ databases">
        <title>Janthinobacterium sp. hw3 Genome sequencing.</title>
        <authorList>
            <person name="Park S."/>
        </authorList>
    </citation>
    <scope>NUCLEOTIDE SEQUENCE [LARGE SCALE GENOMIC DNA]</scope>
    <source>
        <strain evidence="2">hw3</strain>
    </source>
</reference>
<organism evidence="1 2">
    <name type="scientific">Janthinobacterium fluminis</name>
    <dbReference type="NCBI Taxonomy" id="2987524"/>
    <lineage>
        <taxon>Bacteria</taxon>
        <taxon>Pseudomonadati</taxon>
        <taxon>Pseudomonadota</taxon>
        <taxon>Betaproteobacteria</taxon>
        <taxon>Burkholderiales</taxon>
        <taxon>Oxalobacteraceae</taxon>
        <taxon>Janthinobacterium</taxon>
    </lineage>
</organism>
<dbReference type="RefSeq" id="WP_273670016.1">
    <property type="nucleotide sequence ID" value="NZ_JAQQXR010000002.1"/>
</dbReference>
<gene>
    <name evidence="1" type="ORF">OIK44_07040</name>
</gene>
<dbReference type="SUPFAM" id="SSF160246">
    <property type="entry name" value="EspE N-terminal domain-like"/>
    <property type="match status" value="1"/>
</dbReference>
<evidence type="ECO:0000313" key="1">
    <source>
        <dbReference type="EMBL" id="MDC8757338.1"/>
    </source>
</evidence>
<dbReference type="EMBL" id="JAQQXR010000002">
    <property type="protein sequence ID" value="MDC8757338.1"/>
    <property type="molecule type" value="Genomic_DNA"/>
</dbReference>
<comment type="caution">
    <text evidence="1">The sequence shown here is derived from an EMBL/GenBank/DDBJ whole genome shotgun (WGS) entry which is preliminary data.</text>
</comment>
<keyword evidence="2" id="KW-1185">Reference proteome</keyword>
<accession>A0ABT5JX89</accession>
<protein>
    <submittedName>
        <fullName evidence="1">Uncharacterized protein</fullName>
    </submittedName>
</protein>
<dbReference type="Proteomes" id="UP001221208">
    <property type="component" value="Unassembled WGS sequence"/>
</dbReference>
<proteinExistence type="predicted"/>
<evidence type="ECO:0000313" key="2">
    <source>
        <dbReference type="Proteomes" id="UP001221208"/>
    </source>
</evidence>
<sequence length="221" mass="23929">MGWLTHHHSRSQIGQLLVKKKLISEEQLASAIERQRGTGQRLGDILAEWNLVTHRHVREALRRQRSARMAAAIVTAMLAPLESRAVEALPAGAASACMRPLDEEQLRGIAAQGLHEQLLLQVSGQDRRRGLEVRGDVAKLLHPMLGFLEADVSMKDVVYDPAQAAASVGKDGSLTLRLPSSIGEISFQNIRVRGADGPSFGSIAIKGIDLSGTTITLAPKR</sequence>
<name>A0ABT5JX89_9BURK</name>
<dbReference type="InterPro" id="IPR037257">
    <property type="entry name" value="T2SS_E_N_sf"/>
</dbReference>